<organism evidence="6 7">
    <name type="scientific">Vitis vinifera</name>
    <name type="common">Grape</name>
    <dbReference type="NCBI Taxonomy" id="29760"/>
    <lineage>
        <taxon>Eukaryota</taxon>
        <taxon>Viridiplantae</taxon>
        <taxon>Streptophyta</taxon>
        <taxon>Embryophyta</taxon>
        <taxon>Tracheophyta</taxon>
        <taxon>Spermatophyta</taxon>
        <taxon>Magnoliopsida</taxon>
        <taxon>eudicotyledons</taxon>
        <taxon>Gunneridae</taxon>
        <taxon>Pentapetalae</taxon>
        <taxon>rosids</taxon>
        <taxon>Vitales</taxon>
        <taxon>Vitaceae</taxon>
        <taxon>Viteae</taxon>
        <taxon>Vitis</taxon>
    </lineage>
</organism>
<dbReference type="GO" id="GO:0005507">
    <property type="term" value="F:copper ion binding"/>
    <property type="evidence" value="ECO:0007669"/>
    <property type="project" value="InterPro"/>
</dbReference>
<comment type="function">
    <text evidence="1">Exerts its effect at some terminal stage of cytochrome c oxidase synthesis, probably by being involved in the insertion of the copper B into subunit I.</text>
</comment>
<gene>
    <name evidence="6" type="primary">COX11_2</name>
    <name evidence="6" type="ORF">CK203_024406</name>
</gene>
<dbReference type="InterPro" id="IPR007533">
    <property type="entry name" value="Cyt_c_oxidase_assmbl_CtaG"/>
</dbReference>
<dbReference type="GO" id="GO:0005743">
    <property type="term" value="C:mitochondrial inner membrane"/>
    <property type="evidence" value="ECO:0007669"/>
    <property type="project" value="UniProtKB-SubCell"/>
</dbReference>
<proteinExistence type="predicted"/>
<dbReference type="SUPFAM" id="SSF110111">
    <property type="entry name" value="Ctag/Cox11"/>
    <property type="match status" value="1"/>
</dbReference>
<dbReference type="Proteomes" id="UP000288805">
    <property type="component" value="Unassembled WGS sequence"/>
</dbReference>
<dbReference type="Gene3D" id="2.60.370.10">
    <property type="entry name" value="Ctag/Cox11"/>
    <property type="match status" value="1"/>
</dbReference>
<reference evidence="6 7" key="1">
    <citation type="journal article" date="2018" name="PLoS Genet.">
        <title>Population sequencing reveals clonal diversity and ancestral inbreeding in the grapevine cultivar Chardonnay.</title>
        <authorList>
            <person name="Roach M.J."/>
            <person name="Johnson D.L."/>
            <person name="Bohlmann J."/>
            <person name="van Vuuren H.J."/>
            <person name="Jones S.J."/>
            <person name="Pretorius I.S."/>
            <person name="Schmidt S.A."/>
            <person name="Borneman A.R."/>
        </authorList>
    </citation>
    <scope>NUCLEOTIDE SEQUENCE [LARGE SCALE GENOMIC DNA]</scope>
    <source>
        <strain evidence="7">cv. Chardonnay</strain>
        <tissue evidence="6">Leaf</tissue>
    </source>
</reference>
<keyword evidence="5" id="KW-0472">Membrane</keyword>
<protein>
    <submittedName>
        <fullName evidence="6">Cytochrome c oxidase assembly protein COX11, mitochondrial</fullName>
    </submittedName>
</protein>
<comment type="subcellular location">
    <subcellularLocation>
        <location evidence="2">Mitochondrion inner membrane</location>
        <topology evidence="2">Single-pass membrane protein</topology>
        <orientation evidence="2">Intermembrane side</orientation>
    </subcellularLocation>
</comment>
<evidence type="ECO:0000256" key="1">
    <source>
        <dbReference type="ARBA" id="ARBA00004007"/>
    </source>
</evidence>
<evidence type="ECO:0000313" key="6">
    <source>
        <dbReference type="EMBL" id="RVX01715.1"/>
    </source>
</evidence>
<dbReference type="PANTHER" id="PTHR21320">
    <property type="entry name" value="CYTOCHROME C OXIDASE ASSEMBLY PROTEIN COX11-RELATED"/>
    <property type="match status" value="1"/>
</dbReference>
<dbReference type="OrthoDB" id="1704689at2759"/>
<evidence type="ECO:0000313" key="7">
    <source>
        <dbReference type="Proteomes" id="UP000288805"/>
    </source>
</evidence>
<evidence type="ECO:0000256" key="2">
    <source>
        <dbReference type="ARBA" id="ARBA00004243"/>
    </source>
</evidence>
<evidence type="ECO:0000256" key="4">
    <source>
        <dbReference type="ARBA" id="ARBA00022989"/>
    </source>
</evidence>
<keyword evidence="3" id="KW-0812">Transmembrane</keyword>
<accession>A0A438IYC1</accession>
<evidence type="ECO:0000256" key="3">
    <source>
        <dbReference type="ARBA" id="ARBA00022692"/>
    </source>
</evidence>
<comment type="caution">
    <text evidence="6">The sequence shown here is derived from an EMBL/GenBank/DDBJ whole genome shotgun (WGS) entry which is preliminary data.</text>
</comment>
<dbReference type="PANTHER" id="PTHR21320:SF3">
    <property type="entry name" value="CYTOCHROME C OXIDASE ASSEMBLY PROTEIN COX11, MITOCHONDRIAL-RELATED"/>
    <property type="match status" value="1"/>
</dbReference>
<name>A0A438IYC1_VITVI</name>
<dbReference type="InterPro" id="IPR023471">
    <property type="entry name" value="CtaG/Cox11_dom_sf"/>
</dbReference>
<dbReference type="Pfam" id="PF04442">
    <property type="entry name" value="CtaG_Cox11"/>
    <property type="match status" value="1"/>
</dbReference>
<evidence type="ECO:0000256" key="5">
    <source>
        <dbReference type="ARBA" id="ARBA00023136"/>
    </source>
</evidence>
<dbReference type="AlphaFoldDB" id="A0A438IYC1"/>
<dbReference type="EMBL" id="QGNW01000074">
    <property type="protein sequence ID" value="RVX01715.1"/>
    <property type="molecule type" value="Genomic_DNA"/>
</dbReference>
<sequence length="108" mass="12781">MERRVQTRALVTFYWISLGRKAWPLISNAGLSSVHVNMVDYRHQLSTAALYFNKIQCFCFEEQRLLPGEQIDMPVFFYIDPEIENDPKMDNVYNLVLSYTFFKSSEEK</sequence>
<keyword evidence="4" id="KW-1133">Transmembrane helix</keyword>